<dbReference type="PANTHER" id="PTHR47540:SF1">
    <property type="entry name" value="ACTIVATOR OF STRESS GENES 1-RELATED"/>
    <property type="match status" value="1"/>
</dbReference>
<keyword evidence="5" id="KW-0238">DNA-binding</keyword>
<dbReference type="GO" id="GO:0043565">
    <property type="term" value="F:sequence-specific DNA binding"/>
    <property type="evidence" value="ECO:0007669"/>
    <property type="project" value="TreeGrafter"/>
</dbReference>
<dbReference type="GO" id="GO:0000981">
    <property type="term" value="F:DNA-binding transcription factor activity, RNA polymerase II-specific"/>
    <property type="evidence" value="ECO:0007669"/>
    <property type="project" value="InterPro"/>
</dbReference>
<dbReference type="Proteomes" id="UP000799441">
    <property type="component" value="Unassembled WGS sequence"/>
</dbReference>
<dbReference type="Gene3D" id="4.10.240.10">
    <property type="entry name" value="Zn(2)-C6 fungal-type DNA-binding domain"/>
    <property type="match status" value="1"/>
</dbReference>
<name>A0A9P4Q845_9PEZI</name>
<dbReference type="Pfam" id="PF00172">
    <property type="entry name" value="Zn_clus"/>
    <property type="match status" value="1"/>
</dbReference>
<organism evidence="11 12">
    <name type="scientific">Polychaeton citri CBS 116435</name>
    <dbReference type="NCBI Taxonomy" id="1314669"/>
    <lineage>
        <taxon>Eukaryota</taxon>
        <taxon>Fungi</taxon>
        <taxon>Dikarya</taxon>
        <taxon>Ascomycota</taxon>
        <taxon>Pezizomycotina</taxon>
        <taxon>Dothideomycetes</taxon>
        <taxon>Dothideomycetidae</taxon>
        <taxon>Capnodiales</taxon>
        <taxon>Capnodiaceae</taxon>
        <taxon>Polychaeton</taxon>
    </lineage>
</organism>
<evidence type="ECO:0000256" key="8">
    <source>
        <dbReference type="SAM" id="MobiDB-lite"/>
    </source>
</evidence>
<accession>A0A9P4Q845</accession>
<dbReference type="SUPFAM" id="SSF57701">
    <property type="entry name" value="Zn2/Cys6 DNA-binding domain"/>
    <property type="match status" value="1"/>
</dbReference>
<dbReference type="InterPro" id="IPR001138">
    <property type="entry name" value="Zn2Cys6_DnaBD"/>
</dbReference>
<dbReference type="InterPro" id="IPR036864">
    <property type="entry name" value="Zn2-C6_fun-type_DNA-bd_sf"/>
</dbReference>
<feature type="domain" description="Zn(2)-C6 fungal-type" evidence="10">
    <location>
        <begin position="23"/>
        <end position="52"/>
    </location>
</feature>
<sequence>METRSSTDSRSAEPRPTGQHGTACDSCRRRKIKCNGIQPCDRCIKSGIACTYGSVPNRNAVTYVRRLENQVAELQAQLHQHRLSETSHSSEQPDQSQAQAEPNLPLDMLVGAGDDHVYHLSHSTSAIFHGKFAAVTILRAVGDLCAKFATIDPSIELPSGRQLVEAFELSAIHPPQNLRRGLFSLLPSKEQVIQLVILTFDFALACHDCMDRDDFFAHLDRIYQIDVEDYSTEDHKFLALLYAALALARRYEASSQPSAQTLDDGRVILKGMSYFRASCEAFDALDCNDLDSIRATILQTQYLLSASMMSQAYSSLCTGAAAALRMGLHVSYRDIDGSYSSHELTQRRKVFAVLNMLDTYVASLVGLPKTLRDADVGQTLGIPQEHMSDHGAGFIASNPHSTVVESILTQQLFNVVARVNNSRFPIQRTTSLSTVEAMGASYEDVAQWQAEMVEWHEELPTLTPNSTDRRSLHAQLLLRLAYSSGELILHRPFLHHLARERGDPGFNFRGYECGSSCVRAAMQLVWVCDTINSEGLMREAQWFHIFNVCLAGYVLVFFVLYNKRGATVDECTAAALKARDLLGTLGQLNSSAKYCHESLSALIEVLPSMPNTGTSNSPP</sequence>
<dbReference type="CDD" id="cd00067">
    <property type="entry name" value="GAL4"/>
    <property type="match status" value="1"/>
</dbReference>
<evidence type="ECO:0000256" key="7">
    <source>
        <dbReference type="ARBA" id="ARBA00023242"/>
    </source>
</evidence>
<reference evidence="11" key="1">
    <citation type="journal article" date="2020" name="Stud. Mycol.">
        <title>101 Dothideomycetes genomes: a test case for predicting lifestyles and emergence of pathogens.</title>
        <authorList>
            <person name="Haridas S."/>
            <person name="Albert R."/>
            <person name="Binder M."/>
            <person name="Bloem J."/>
            <person name="Labutti K."/>
            <person name="Salamov A."/>
            <person name="Andreopoulos B."/>
            <person name="Baker S."/>
            <person name="Barry K."/>
            <person name="Bills G."/>
            <person name="Bluhm B."/>
            <person name="Cannon C."/>
            <person name="Castanera R."/>
            <person name="Culley D."/>
            <person name="Daum C."/>
            <person name="Ezra D."/>
            <person name="Gonzalez J."/>
            <person name="Henrissat B."/>
            <person name="Kuo A."/>
            <person name="Liang C."/>
            <person name="Lipzen A."/>
            <person name="Lutzoni F."/>
            <person name="Magnuson J."/>
            <person name="Mondo S."/>
            <person name="Nolan M."/>
            <person name="Ohm R."/>
            <person name="Pangilinan J."/>
            <person name="Park H.-J."/>
            <person name="Ramirez L."/>
            <person name="Alfaro M."/>
            <person name="Sun H."/>
            <person name="Tritt A."/>
            <person name="Yoshinaga Y."/>
            <person name="Zwiers L.-H."/>
            <person name="Turgeon B."/>
            <person name="Goodwin S."/>
            <person name="Spatafora J."/>
            <person name="Crous P."/>
            <person name="Grigoriev I."/>
        </authorList>
    </citation>
    <scope>NUCLEOTIDE SEQUENCE</scope>
    <source>
        <strain evidence="11">CBS 116435</strain>
    </source>
</reference>
<comment type="caution">
    <text evidence="11">The sequence shown here is derived from an EMBL/GenBank/DDBJ whole genome shotgun (WGS) entry which is preliminary data.</text>
</comment>
<feature type="compositionally biased region" description="Polar residues" evidence="8">
    <location>
        <begin position="86"/>
        <end position="99"/>
    </location>
</feature>
<dbReference type="GO" id="GO:0008270">
    <property type="term" value="F:zinc ion binding"/>
    <property type="evidence" value="ECO:0007669"/>
    <property type="project" value="InterPro"/>
</dbReference>
<dbReference type="PROSITE" id="PS00463">
    <property type="entry name" value="ZN2_CY6_FUNGAL_1"/>
    <property type="match status" value="1"/>
</dbReference>
<dbReference type="Pfam" id="PF04082">
    <property type="entry name" value="Fungal_trans"/>
    <property type="match status" value="1"/>
</dbReference>
<evidence type="ECO:0000256" key="5">
    <source>
        <dbReference type="ARBA" id="ARBA00023125"/>
    </source>
</evidence>
<keyword evidence="2" id="KW-0479">Metal-binding</keyword>
<gene>
    <name evidence="11" type="ORF">K431DRAFT_269508</name>
</gene>
<evidence type="ECO:0000256" key="4">
    <source>
        <dbReference type="ARBA" id="ARBA00023015"/>
    </source>
</evidence>
<evidence type="ECO:0000313" key="11">
    <source>
        <dbReference type="EMBL" id="KAF2720983.1"/>
    </source>
</evidence>
<feature type="compositionally biased region" description="Basic and acidic residues" evidence="8">
    <location>
        <begin position="1"/>
        <end position="13"/>
    </location>
</feature>
<dbReference type="SMART" id="SM00066">
    <property type="entry name" value="GAL4"/>
    <property type="match status" value="1"/>
</dbReference>
<keyword evidence="9" id="KW-1133">Transmembrane helix</keyword>
<proteinExistence type="predicted"/>
<dbReference type="InterPro" id="IPR051711">
    <property type="entry name" value="Stress_Response_Reg"/>
</dbReference>
<dbReference type="EMBL" id="MU003794">
    <property type="protein sequence ID" value="KAF2720983.1"/>
    <property type="molecule type" value="Genomic_DNA"/>
</dbReference>
<evidence type="ECO:0000259" key="10">
    <source>
        <dbReference type="PROSITE" id="PS50048"/>
    </source>
</evidence>
<protein>
    <recommendedName>
        <fullName evidence="10">Zn(2)-C6 fungal-type domain-containing protein</fullName>
    </recommendedName>
</protein>
<keyword evidence="9" id="KW-0472">Membrane</keyword>
<comment type="subcellular location">
    <subcellularLocation>
        <location evidence="1">Nucleus</location>
    </subcellularLocation>
</comment>
<feature type="region of interest" description="Disordered" evidence="8">
    <location>
        <begin position="1"/>
        <end position="24"/>
    </location>
</feature>
<dbReference type="OrthoDB" id="422427at2759"/>
<dbReference type="InterPro" id="IPR007219">
    <property type="entry name" value="XnlR_reg_dom"/>
</dbReference>
<dbReference type="PROSITE" id="PS50048">
    <property type="entry name" value="ZN2_CY6_FUNGAL_2"/>
    <property type="match status" value="1"/>
</dbReference>
<evidence type="ECO:0000256" key="6">
    <source>
        <dbReference type="ARBA" id="ARBA00023163"/>
    </source>
</evidence>
<keyword evidence="7" id="KW-0539">Nucleus</keyword>
<keyword evidence="9" id="KW-0812">Transmembrane</keyword>
<dbReference type="AlphaFoldDB" id="A0A9P4Q845"/>
<dbReference type="GO" id="GO:0006351">
    <property type="term" value="P:DNA-templated transcription"/>
    <property type="evidence" value="ECO:0007669"/>
    <property type="project" value="InterPro"/>
</dbReference>
<evidence type="ECO:0000256" key="3">
    <source>
        <dbReference type="ARBA" id="ARBA00022833"/>
    </source>
</evidence>
<evidence type="ECO:0000256" key="2">
    <source>
        <dbReference type="ARBA" id="ARBA00022723"/>
    </source>
</evidence>
<evidence type="ECO:0000256" key="1">
    <source>
        <dbReference type="ARBA" id="ARBA00004123"/>
    </source>
</evidence>
<feature type="transmembrane region" description="Helical" evidence="9">
    <location>
        <begin position="542"/>
        <end position="561"/>
    </location>
</feature>
<evidence type="ECO:0000256" key="9">
    <source>
        <dbReference type="SAM" id="Phobius"/>
    </source>
</evidence>
<dbReference type="PANTHER" id="PTHR47540">
    <property type="entry name" value="THIAMINE REPRESSIBLE GENES REGULATORY PROTEIN THI5"/>
    <property type="match status" value="1"/>
</dbReference>
<evidence type="ECO:0000313" key="12">
    <source>
        <dbReference type="Proteomes" id="UP000799441"/>
    </source>
</evidence>
<feature type="region of interest" description="Disordered" evidence="8">
    <location>
        <begin position="77"/>
        <end position="99"/>
    </location>
</feature>
<keyword evidence="4" id="KW-0805">Transcription regulation</keyword>
<keyword evidence="12" id="KW-1185">Reference proteome</keyword>
<keyword evidence="3" id="KW-0862">Zinc</keyword>
<dbReference type="GO" id="GO:0005634">
    <property type="term" value="C:nucleus"/>
    <property type="evidence" value="ECO:0007669"/>
    <property type="project" value="UniProtKB-SubCell"/>
</dbReference>
<dbReference type="CDD" id="cd12148">
    <property type="entry name" value="fungal_TF_MHR"/>
    <property type="match status" value="1"/>
</dbReference>
<keyword evidence="6" id="KW-0804">Transcription</keyword>
<dbReference type="GO" id="GO:0045944">
    <property type="term" value="P:positive regulation of transcription by RNA polymerase II"/>
    <property type="evidence" value="ECO:0007669"/>
    <property type="project" value="TreeGrafter"/>
</dbReference>